<dbReference type="PROSITE" id="PS01327">
    <property type="entry name" value="MSCL"/>
    <property type="match status" value="1"/>
</dbReference>
<keyword evidence="7 10" id="KW-0406">Ion transport</keyword>
<comment type="similarity">
    <text evidence="2 10">Belongs to the MscL family.</text>
</comment>
<dbReference type="Pfam" id="PF01741">
    <property type="entry name" value="MscL"/>
    <property type="match status" value="1"/>
</dbReference>
<keyword evidence="3 10" id="KW-0813">Transport</keyword>
<evidence type="ECO:0000313" key="12">
    <source>
        <dbReference type="Proteomes" id="UP000597507"/>
    </source>
</evidence>
<keyword evidence="9 10" id="KW-0407">Ion channel</keyword>
<proteinExistence type="inferred from homology"/>
<evidence type="ECO:0000256" key="8">
    <source>
        <dbReference type="ARBA" id="ARBA00023136"/>
    </source>
</evidence>
<comment type="caution">
    <text evidence="11">The sequence shown here is derived from an EMBL/GenBank/DDBJ whole genome shotgun (WGS) entry which is preliminary data.</text>
</comment>
<keyword evidence="5 10" id="KW-0812">Transmembrane</keyword>
<keyword evidence="12" id="KW-1185">Reference proteome</keyword>
<gene>
    <name evidence="10 11" type="primary">mscL</name>
    <name evidence="11" type="ORF">GCM10010964_13150</name>
</gene>
<comment type="function">
    <text evidence="10">Channel that opens in response to stretch forces in the membrane lipid bilayer. May participate in the regulation of osmotic pressure changes within the cell.</text>
</comment>
<accession>A0A8J2ZA89</accession>
<dbReference type="NCBIfam" id="NF001843">
    <property type="entry name" value="PRK00567.1-4"/>
    <property type="match status" value="1"/>
</dbReference>
<dbReference type="GO" id="GO:0005886">
    <property type="term" value="C:plasma membrane"/>
    <property type="evidence" value="ECO:0007669"/>
    <property type="project" value="UniProtKB-SubCell"/>
</dbReference>
<keyword evidence="10" id="KW-0997">Cell inner membrane</keyword>
<dbReference type="NCBIfam" id="TIGR00220">
    <property type="entry name" value="mscL"/>
    <property type="match status" value="1"/>
</dbReference>
<evidence type="ECO:0000256" key="3">
    <source>
        <dbReference type="ARBA" id="ARBA00022448"/>
    </source>
</evidence>
<dbReference type="RefSeq" id="WP_188899210.1">
    <property type="nucleotide sequence ID" value="NZ_BMKS01000003.1"/>
</dbReference>
<dbReference type="InterPro" id="IPR036019">
    <property type="entry name" value="MscL_channel"/>
</dbReference>
<evidence type="ECO:0000256" key="4">
    <source>
        <dbReference type="ARBA" id="ARBA00022475"/>
    </source>
</evidence>
<dbReference type="InterPro" id="IPR037673">
    <property type="entry name" value="MSC/AndL"/>
</dbReference>
<dbReference type="SUPFAM" id="SSF81330">
    <property type="entry name" value="Gated mechanosensitive channel"/>
    <property type="match status" value="1"/>
</dbReference>
<dbReference type="EMBL" id="BMKS01000003">
    <property type="protein sequence ID" value="GGG26596.1"/>
    <property type="molecule type" value="Genomic_DNA"/>
</dbReference>
<feature type="transmembrane region" description="Helical" evidence="10">
    <location>
        <begin position="53"/>
        <end position="72"/>
    </location>
</feature>
<reference evidence="11 12" key="1">
    <citation type="journal article" date="2014" name="Int. J. Syst. Evol. Microbiol.">
        <title>Complete genome sequence of Corynebacterium casei LMG S-19264T (=DSM 44701T), isolated from a smear-ripened cheese.</title>
        <authorList>
            <consortium name="US DOE Joint Genome Institute (JGI-PGF)"/>
            <person name="Walter F."/>
            <person name="Albersmeier A."/>
            <person name="Kalinowski J."/>
            <person name="Ruckert C."/>
        </authorList>
    </citation>
    <scope>NUCLEOTIDE SEQUENCE [LARGE SCALE GENOMIC DNA]</scope>
    <source>
        <strain evidence="11 12">CGMCC 1.16330</strain>
    </source>
</reference>
<dbReference type="Gene3D" id="1.10.1200.120">
    <property type="entry name" value="Large-conductance mechanosensitive channel, MscL, domain 1"/>
    <property type="match status" value="1"/>
</dbReference>
<dbReference type="PANTHER" id="PTHR30266:SF2">
    <property type="entry name" value="LARGE-CONDUCTANCE MECHANOSENSITIVE CHANNEL"/>
    <property type="match status" value="1"/>
</dbReference>
<keyword evidence="8 10" id="KW-0472">Membrane</keyword>
<feature type="transmembrane region" description="Helical" evidence="10">
    <location>
        <begin position="28"/>
        <end position="46"/>
    </location>
</feature>
<dbReference type="Proteomes" id="UP000597507">
    <property type="component" value="Unassembled WGS sequence"/>
</dbReference>
<dbReference type="InterPro" id="IPR001185">
    <property type="entry name" value="MS_channel"/>
</dbReference>
<dbReference type="InterPro" id="IPR019823">
    <property type="entry name" value="Mechanosensitive_channel_CS"/>
</dbReference>
<dbReference type="HAMAP" id="MF_00115">
    <property type="entry name" value="MscL"/>
    <property type="match status" value="1"/>
</dbReference>
<organism evidence="11 12">
    <name type="scientific">Caldovatus sediminis</name>
    <dbReference type="NCBI Taxonomy" id="2041189"/>
    <lineage>
        <taxon>Bacteria</taxon>
        <taxon>Pseudomonadati</taxon>
        <taxon>Pseudomonadota</taxon>
        <taxon>Alphaproteobacteria</taxon>
        <taxon>Acetobacterales</taxon>
        <taxon>Roseomonadaceae</taxon>
        <taxon>Caldovatus</taxon>
    </lineage>
</organism>
<evidence type="ECO:0000256" key="6">
    <source>
        <dbReference type="ARBA" id="ARBA00022989"/>
    </source>
</evidence>
<keyword evidence="4 10" id="KW-1003">Cell membrane</keyword>
<dbReference type="PRINTS" id="PR01264">
    <property type="entry name" value="MECHCHANNEL"/>
</dbReference>
<comment type="subcellular location">
    <subcellularLocation>
        <location evidence="10">Cell inner membrane</location>
        <topology evidence="10">Multi-pass membrane protein</topology>
    </subcellularLocation>
    <subcellularLocation>
        <location evidence="1">Cell membrane</location>
        <topology evidence="1">Multi-pass membrane protein</topology>
    </subcellularLocation>
</comment>
<name>A0A8J2ZA89_9PROT</name>
<evidence type="ECO:0000256" key="7">
    <source>
        <dbReference type="ARBA" id="ARBA00023065"/>
    </source>
</evidence>
<sequence>MALLPTPHEPAWVREFKAFILRGNVLDLAVGIIIGAAFTAIVASVVDDLINPVIGLLVGGIDFSNVFIVLSGERRPTLEATRQGGAAVLAIGSFVNAVIKFLIVGFAIFWLVKGLTRFRQREAEKPAEAVPPAPTPTEALLREIRDELRTRNAAAPGPGPAGS</sequence>
<dbReference type="NCBIfam" id="NF010557">
    <property type="entry name" value="PRK13952.1"/>
    <property type="match status" value="1"/>
</dbReference>
<feature type="transmembrane region" description="Helical" evidence="10">
    <location>
        <begin position="84"/>
        <end position="112"/>
    </location>
</feature>
<evidence type="ECO:0000256" key="9">
    <source>
        <dbReference type="ARBA" id="ARBA00023303"/>
    </source>
</evidence>
<dbReference type="GO" id="GO:0008381">
    <property type="term" value="F:mechanosensitive monoatomic ion channel activity"/>
    <property type="evidence" value="ECO:0007669"/>
    <property type="project" value="UniProtKB-UniRule"/>
</dbReference>
<dbReference type="AlphaFoldDB" id="A0A8J2ZA89"/>
<evidence type="ECO:0000313" key="11">
    <source>
        <dbReference type="EMBL" id="GGG26596.1"/>
    </source>
</evidence>
<evidence type="ECO:0000256" key="2">
    <source>
        <dbReference type="ARBA" id="ARBA00007254"/>
    </source>
</evidence>
<protein>
    <recommendedName>
        <fullName evidence="10">Large-conductance mechanosensitive channel</fullName>
    </recommendedName>
</protein>
<evidence type="ECO:0000256" key="5">
    <source>
        <dbReference type="ARBA" id="ARBA00022692"/>
    </source>
</evidence>
<evidence type="ECO:0000256" key="1">
    <source>
        <dbReference type="ARBA" id="ARBA00004651"/>
    </source>
</evidence>
<keyword evidence="6 10" id="KW-1133">Transmembrane helix</keyword>
<dbReference type="PANTHER" id="PTHR30266">
    <property type="entry name" value="MECHANOSENSITIVE CHANNEL MSCL"/>
    <property type="match status" value="1"/>
</dbReference>
<comment type="subunit">
    <text evidence="10">Homopentamer.</text>
</comment>
<evidence type="ECO:0000256" key="10">
    <source>
        <dbReference type="HAMAP-Rule" id="MF_00115"/>
    </source>
</evidence>